<name>A0ABQ4WCM3_9ASTR</name>
<reference evidence="1" key="2">
    <citation type="submission" date="2022-01" db="EMBL/GenBank/DDBJ databases">
        <authorList>
            <person name="Yamashiro T."/>
            <person name="Shiraishi A."/>
            <person name="Satake H."/>
            <person name="Nakayama K."/>
        </authorList>
    </citation>
    <scope>NUCLEOTIDE SEQUENCE</scope>
</reference>
<evidence type="ECO:0000313" key="1">
    <source>
        <dbReference type="EMBL" id="GJS50578.1"/>
    </source>
</evidence>
<organism evidence="1 2">
    <name type="scientific">Tanacetum coccineum</name>
    <dbReference type="NCBI Taxonomy" id="301880"/>
    <lineage>
        <taxon>Eukaryota</taxon>
        <taxon>Viridiplantae</taxon>
        <taxon>Streptophyta</taxon>
        <taxon>Embryophyta</taxon>
        <taxon>Tracheophyta</taxon>
        <taxon>Spermatophyta</taxon>
        <taxon>Magnoliopsida</taxon>
        <taxon>eudicotyledons</taxon>
        <taxon>Gunneridae</taxon>
        <taxon>Pentapetalae</taxon>
        <taxon>asterids</taxon>
        <taxon>campanulids</taxon>
        <taxon>Asterales</taxon>
        <taxon>Asteraceae</taxon>
        <taxon>Asteroideae</taxon>
        <taxon>Anthemideae</taxon>
        <taxon>Anthemidinae</taxon>
        <taxon>Tanacetum</taxon>
    </lineage>
</organism>
<gene>
    <name evidence="1" type="ORF">Tco_0623940</name>
</gene>
<evidence type="ECO:0000313" key="2">
    <source>
        <dbReference type="Proteomes" id="UP001151760"/>
    </source>
</evidence>
<accession>A0ABQ4WCM3</accession>
<dbReference type="Proteomes" id="UP001151760">
    <property type="component" value="Unassembled WGS sequence"/>
</dbReference>
<proteinExistence type="predicted"/>
<protein>
    <submittedName>
        <fullName evidence="1">Uncharacterized protein</fullName>
    </submittedName>
</protein>
<reference evidence="1" key="1">
    <citation type="journal article" date="2022" name="Int. J. Mol. Sci.">
        <title>Draft Genome of Tanacetum Coccineum: Genomic Comparison of Closely Related Tanacetum-Family Plants.</title>
        <authorList>
            <person name="Yamashiro T."/>
            <person name="Shiraishi A."/>
            <person name="Nakayama K."/>
            <person name="Satake H."/>
        </authorList>
    </citation>
    <scope>NUCLEOTIDE SEQUENCE</scope>
</reference>
<comment type="caution">
    <text evidence="1">The sequence shown here is derived from an EMBL/GenBank/DDBJ whole genome shotgun (WGS) entry which is preliminary data.</text>
</comment>
<sequence>MVTASRVNRDTVSMFCENEIFVFDEKFPALDFIRLCGLMGGLRPLLVPRLAYKGGQLGSTSIGVPKVFSTSSGQMQTTEEEIDTSKALDASLVNTESSGTDLESMIQAAFRNMYDADGFNNQTRQQHCGQPEFNKEGEVDHNAEQCHDKHPLPATLTNNQITDLSYQSLESENICLKKTIA</sequence>
<keyword evidence="2" id="KW-1185">Reference proteome</keyword>
<dbReference type="EMBL" id="BQNB010008526">
    <property type="protein sequence ID" value="GJS50578.1"/>
    <property type="molecule type" value="Genomic_DNA"/>
</dbReference>